<dbReference type="NCBIfam" id="TIGR00072">
    <property type="entry name" value="hydrog_prot"/>
    <property type="match status" value="1"/>
</dbReference>
<dbReference type="OrthoDB" id="9808862at2"/>
<dbReference type="CDD" id="cd06066">
    <property type="entry name" value="H2MP_NAD-link-bidir"/>
    <property type="match status" value="1"/>
</dbReference>
<dbReference type="GO" id="GO:0016485">
    <property type="term" value="P:protein processing"/>
    <property type="evidence" value="ECO:0007669"/>
    <property type="project" value="TreeGrafter"/>
</dbReference>
<keyword evidence="2" id="KW-1185">Reference proteome</keyword>
<dbReference type="PANTHER" id="PTHR30302:SF5">
    <property type="entry name" value="SLR1876 PROTEIN"/>
    <property type="match status" value="1"/>
</dbReference>
<evidence type="ECO:0000313" key="2">
    <source>
        <dbReference type="Proteomes" id="UP000318422"/>
    </source>
</evidence>
<organism evidence="1 2">
    <name type="scientific">Zoogloea ramigera</name>
    <dbReference type="NCBI Taxonomy" id="350"/>
    <lineage>
        <taxon>Bacteria</taxon>
        <taxon>Pseudomonadati</taxon>
        <taxon>Pseudomonadota</taxon>
        <taxon>Betaproteobacteria</taxon>
        <taxon>Rhodocyclales</taxon>
        <taxon>Zoogloeaceae</taxon>
        <taxon>Zoogloea</taxon>
    </lineage>
</organism>
<dbReference type="Gene3D" id="3.40.50.1450">
    <property type="entry name" value="HybD-like"/>
    <property type="match status" value="1"/>
</dbReference>
<dbReference type="GO" id="GO:0004175">
    <property type="term" value="F:endopeptidase activity"/>
    <property type="evidence" value="ECO:0007669"/>
    <property type="project" value="TreeGrafter"/>
</dbReference>
<sequence length="164" mass="17509">MSVVVFAVGNPSRGDDALGPLLMAGLEQQARPGVHLVSDFQLQIEHALDLEGHQLALFIDAGTGTPAPFDFREIGPAATRPVSSHALAPEAVLQVYADIQRRPPPAAFVLCVCGEDFRLGEGLSPAAERNLAAARGHLERCLEQADPACWRRYIDSLAASELST</sequence>
<dbReference type="GO" id="GO:0008047">
    <property type="term" value="F:enzyme activator activity"/>
    <property type="evidence" value="ECO:0007669"/>
    <property type="project" value="InterPro"/>
</dbReference>
<protein>
    <recommendedName>
        <fullName evidence="3">Hydrogenase maturation protease</fullName>
    </recommendedName>
</protein>
<evidence type="ECO:0000313" key="1">
    <source>
        <dbReference type="EMBL" id="GEC96947.1"/>
    </source>
</evidence>
<dbReference type="InterPro" id="IPR000671">
    <property type="entry name" value="Peptidase_A31"/>
</dbReference>
<proteinExistence type="predicted"/>
<dbReference type="EMBL" id="BJNV01000058">
    <property type="protein sequence ID" value="GEC96947.1"/>
    <property type="molecule type" value="Genomic_DNA"/>
</dbReference>
<reference evidence="1 2" key="1">
    <citation type="submission" date="2019-06" db="EMBL/GenBank/DDBJ databases">
        <title>Whole genome shotgun sequence of Zoogloea ramigera NBRC 15342.</title>
        <authorList>
            <person name="Hosoyama A."/>
            <person name="Uohara A."/>
            <person name="Ohji S."/>
            <person name="Ichikawa N."/>
        </authorList>
    </citation>
    <scope>NUCLEOTIDE SEQUENCE [LARGE SCALE GENOMIC DNA]</scope>
    <source>
        <strain evidence="1 2">NBRC 15342</strain>
    </source>
</reference>
<dbReference type="RefSeq" id="WP_141353764.1">
    <property type="nucleotide sequence ID" value="NZ_BJNV01000058.1"/>
</dbReference>
<dbReference type="Proteomes" id="UP000318422">
    <property type="component" value="Unassembled WGS sequence"/>
</dbReference>
<comment type="caution">
    <text evidence="1">The sequence shown here is derived from an EMBL/GenBank/DDBJ whole genome shotgun (WGS) entry which is preliminary data.</text>
</comment>
<dbReference type="AlphaFoldDB" id="A0A4Y4D0Z1"/>
<dbReference type="SUPFAM" id="SSF53163">
    <property type="entry name" value="HybD-like"/>
    <property type="match status" value="1"/>
</dbReference>
<evidence type="ECO:0008006" key="3">
    <source>
        <dbReference type="Google" id="ProtNLM"/>
    </source>
</evidence>
<accession>A0A4Y4D0Z1</accession>
<gene>
    <name evidence="1" type="ORF">ZRA01_30200</name>
</gene>
<name>A0A4Y4D0Z1_ZOORA</name>
<dbReference type="InterPro" id="IPR023430">
    <property type="entry name" value="Pept_HybD-like_dom_sf"/>
</dbReference>
<dbReference type="PANTHER" id="PTHR30302">
    <property type="entry name" value="HYDROGENASE 1 MATURATION PROTEASE"/>
    <property type="match status" value="1"/>
</dbReference>